<dbReference type="Proteomes" id="UP000176944">
    <property type="component" value="Chromosome"/>
</dbReference>
<proteinExistence type="predicted"/>
<sequence length="134" mass="14846">MGLLGNLFNSQTKYVDEDSQDMEQSIEANQSQEYFLDTDEAKTMGNIDYMRTPVKVKKSFPKTKTAVLSGEVVEQTSATDKVTLSQNQTPMATSETASQSGTKLEQNGQVSSQPRRPDSSLDPFLKMAQELRKG</sequence>
<evidence type="ECO:0000256" key="1">
    <source>
        <dbReference type="SAM" id="MobiDB-lite"/>
    </source>
</evidence>
<evidence type="ECO:0000313" key="2">
    <source>
        <dbReference type="EMBL" id="AOY83239.1"/>
    </source>
</evidence>
<gene>
    <name evidence="2" type="ORF">BJP36_28280</name>
</gene>
<feature type="compositionally biased region" description="Polar residues" evidence="1">
    <location>
        <begin position="81"/>
        <end position="114"/>
    </location>
</feature>
<reference evidence="3" key="1">
    <citation type="submission" date="2016-10" db="EMBL/GenBank/DDBJ databases">
        <title>Comparative genomics uncovers the prolific and rare metabolic potential of the cyanobacterial genus Moorea.</title>
        <authorList>
            <person name="Leao T."/>
            <person name="Castelao G."/>
            <person name="Korobeynikov A."/>
            <person name="Monroe E.A."/>
            <person name="Podell S."/>
            <person name="Glukhov E."/>
            <person name="Allen E."/>
            <person name="Gerwick W.H."/>
            <person name="Gerwick L."/>
        </authorList>
    </citation>
    <scope>NUCLEOTIDE SEQUENCE [LARGE SCALE GENOMIC DNA]</scope>
    <source>
        <strain evidence="3">JHB</strain>
    </source>
</reference>
<name>A0A1D9G6G3_MOOP1</name>
<dbReference type="AlphaFoldDB" id="A0A1D9G6G3"/>
<protein>
    <submittedName>
        <fullName evidence="2">Uncharacterized protein</fullName>
    </submittedName>
</protein>
<evidence type="ECO:0000313" key="3">
    <source>
        <dbReference type="Proteomes" id="UP000176944"/>
    </source>
</evidence>
<feature type="region of interest" description="Disordered" evidence="1">
    <location>
        <begin position="81"/>
        <end position="134"/>
    </location>
</feature>
<organism evidence="2 3">
    <name type="scientific">Moorena producens (strain JHB)</name>
    <dbReference type="NCBI Taxonomy" id="1454205"/>
    <lineage>
        <taxon>Bacteria</taxon>
        <taxon>Bacillati</taxon>
        <taxon>Cyanobacteriota</taxon>
        <taxon>Cyanophyceae</taxon>
        <taxon>Coleofasciculales</taxon>
        <taxon>Coleofasciculaceae</taxon>
        <taxon>Moorena</taxon>
    </lineage>
</organism>
<accession>A0A1D9G6G3</accession>
<dbReference type="EMBL" id="CP017708">
    <property type="protein sequence ID" value="AOY83239.1"/>
    <property type="molecule type" value="Genomic_DNA"/>
</dbReference>